<reference evidence="2 4" key="1">
    <citation type="submission" date="2014-12" db="EMBL/GenBank/DDBJ databases">
        <title>Draft genome sequences of 29 type strains of Enterococci.</title>
        <authorList>
            <person name="Zhong Z."/>
            <person name="Sun Z."/>
            <person name="Liu W."/>
            <person name="Zhang W."/>
            <person name="Zhang H."/>
        </authorList>
    </citation>
    <scope>NUCLEOTIDE SEQUENCE [LARGE SCALE GENOMIC DNA]</scope>
    <source>
        <strain evidence="2 4">DSM 22801</strain>
    </source>
</reference>
<dbReference type="Pfam" id="PF10711">
    <property type="entry name" value="DUF2513"/>
    <property type="match status" value="1"/>
</dbReference>
<dbReference type="RefSeq" id="WP_071876572.1">
    <property type="nucleotide sequence ID" value="NZ_JXLC01000003.1"/>
</dbReference>
<dbReference type="Proteomes" id="UP000183039">
    <property type="component" value="Unassembled WGS sequence"/>
</dbReference>
<gene>
    <name evidence="1" type="ORF">ATZ33_17285</name>
    <name evidence="2" type="ORF">RV15_GL002147</name>
</gene>
<accession>A0A0S3KFJ7</accession>
<name>A0A0S3KFJ7_9ENTE</name>
<dbReference type="OrthoDB" id="6960201at2"/>
<evidence type="ECO:0008006" key="5">
    <source>
        <dbReference type="Google" id="ProtNLM"/>
    </source>
</evidence>
<evidence type="ECO:0000313" key="4">
    <source>
        <dbReference type="Proteomes" id="UP000183039"/>
    </source>
</evidence>
<dbReference type="KEGG" id="ess:ATZ33_17285"/>
<dbReference type="AlphaFoldDB" id="A0A0S3KFJ7"/>
<dbReference type="EMBL" id="JXLC01000003">
    <property type="protein sequence ID" value="OJG93013.1"/>
    <property type="molecule type" value="Genomic_DNA"/>
</dbReference>
<dbReference type="EMBL" id="CP013614">
    <property type="protein sequence ID" value="ALS03067.1"/>
    <property type="molecule type" value="Genomic_DNA"/>
</dbReference>
<dbReference type="InterPro" id="IPR019650">
    <property type="entry name" value="DUF2513"/>
</dbReference>
<evidence type="ECO:0000313" key="3">
    <source>
        <dbReference type="Proteomes" id="UP000065511"/>
    </source>
</evidence>
<dbReference type="Proteomes" id="UP000065511">
    <property type="component" value="Chromosome"/>
</dbReference>
<evidence type="ECO:0000313" key="2">
    <source>
        <dbReference type="EMBL" id="OJG93013.1"/>
    </source>
</evidence>
<organism evidence="2 4">
    <name type="scientific">Enterococcus silesiacus</name>
    <dbReference type="NCBI Taxonomy" id="332949"/>
    <lineage>
        <taxon>Bacteria</taxon>
        <taxon>Bacillati</taxon>
        <taxon>Bacillota</taxon>
        <taxon>Bacilli</taxon>
        <taxon>Lactobacillales</taxon>
        <taxon>Enterococcaceae</taxon>
        <taxon>Enterococcus</taxon>
    </lineage>
</organism>
<proteinExistence type="predicted"/>
<reference evidence="1 3" key="2">
    <citation type="submission" date="2015-12" db="EMBL/GenBank/DDBJ databases">
        <authorList>
            <person name="Lauer A."/>
            <person name="Humrighouse B."/>
            <person name="Loparev V."/>
            <person name="Shewmaker P.L."/>
            <person name="Whitney A.M."/>
            <person name="McLaughlin R.W."/>
        </authorList>
    </citation>
    <scope>NUCLEOTIDE SEQUENCE [LARGE SCALE GENOMIC DNA]</scope>
    <source>
        <strain evidence="1 3">LMG 23085</strain>
    </source>
</reference>
<sequence length="126" mass="14392">MRLNPDCIRDILLTVEEICDPNHLFDYRSDSDNEHIKNYDENTLYYHFRQADLSGLLYKAGYDMAGNFYAYDLTPTGHQFINDIRSDNNWKTTKSIASKAGSYSLDALKSIATGVITNIINQNLNS</sequence>
<protein>
    <recommendedName>
        <fullName evidence="5">DUF2513 domain-containing protein</fullName>
    </recommendedName>
</protein>
<keyword evidence="3" id="KW-1185">Reference proteome</keyword>
<evidence type="ECO:0000313" key="1">
    <source>
        <dbReference type="EMBL" id="ALS03067.1"/>
    </source>
</evidence>